<gene>
    <name evidence="1" type="ORF">ALC53_13463</name>
</gene>
<protein>
    <submittedName>
        <fullName evidence="1">Uncharacterized protein</fullName>
    </submittedName>
</protein>
<name>A0A151HY28_9HYME</name>
<sequence length="167" mass="18793">QISIKIFRYIVSPPEVVVGVRENLMLLINSHILKMATMLQSSAEYNRGRVAIIERIYDNVVTKYTALEQSNKDSSMSARKSHSKERTMTTPAIVERAQALISNDPGQSLRKLASIVGISESTTRRIAEEDLRYKLYTLKIQQTLSEVARTSRVARLGSHFGLPTTQI</sequence>
<keyword evidence="2" id="KW-1185">Reference proteome</keyword>
<proteinExistence type="predicted"/>
<feature type="non-terminal residue" evidence="1">
    <location>
        <position position="1"/>
    </location>
</feature>
<dbReference type="AlphaFoldDB" id="A0A151HY28"/>
<accession>A0A151HY28</accession>
<dbReference type="Proteomes" id="UP000078540">
    <property type="component" value="Unassembled WGS sequence"/>
</dbReference>
<evidence type="ECO:0000313" key="2">
    <source>
        <dbReference type="Proteomes" id="UP000078540"/>
    </source>
</evidence>
<reference evidence="1 2" key="1">
    <citation type="submission" date="2015-09" db="EMBL/GenBank/DDBJ databases">
        <title>Atta colombica WGS genome.</title>
        <authorList>
            <person name="Nygaard S."/>
            <person name="Hu H."/>
            <person name="Boomsma J."/>
            <person name="Zhang G."/>
        </authorList>
    </citation>
    <scope>NUCLEOTIDE SEQUENCE [LARGE SCALE GENOMIC DNA]</scope>
    <source>
        <strain evidence="1">Treedump-2</strain>
        <tissue evidence="1">Whole body</tissue>
    </source>
</reference>
<dbReference type="EMBL" id="KQ976735">
    <property type="protein sequence ID" value="KYM76146.1"/>
    <property type="molecule type" value="Genomic_DNA"/>
</dbReference>
<organism evidence="1 2">
    <name type="scientific">Atta colombica</name>
    <dbReference type="NCBI Taxonomy" id="520822"/>
    <lineage>
        <taxon>Eukaryota</taxon>
        <taxon>Metazoa</taxon>
        <taxon>Ecdysozoa</taxon>
        <taxon>Arthropoda</taxon>
        <taxon>Hexapoda</taxon>
        <taxon>Insecta</taxon>
        <taxon>Pterygota</taxon>
        <taxon>Neoptera</taxon>
        <taxon>Endopterygota</taxon>
        <taxon>Hymenoptera</taxon>
        <taxon>Apocrita</taxon>
        <taxon>Aculeata</taxon>
        <taxon>Formicoidea</taxon>
        <taxon>Formicidae</taxon>
        <taxon>Myrmicinae</taxon>
        <taxon>Atta</taxon>
    </lineage>
</organism>
<evidence type="ECO:0000313" key="1">
    <source>
        <dbReference type="EMBL" id="KYM76146.1"/>
    </source>
</evidence>